<organism evidence="3 4">
    <name type="scientific">alpha proteobacterium IMCC14465</name>
    <dbReference type="NCBI Taxonomy" id="1220535"/>
    <lineage>
        <taxon>Bacteria</taxon>
        <taxon>Pseudomonadati</taxon>
        <taxon>Pseudomonadota</taxon>
        <taxon>Alphaproteobacteria</taxon>
        <taxon>PS1 clade</taxon>
    </lineage>
</organism>
<dbReference type="Gene3D" id="3.20.20.100">
    <property type="entry name" value="NADP-dependent oxidoreductase domain"/>
    <property type="match status" value="1"/>
</dbReference>
<comment type="caution">
    <text evidence="3">The sequence shown here is derived from an EMBL/GenBank/DDBJ whole genome shotgun (WGS) entry which is preliminary data.</text>
</comment>
<reference evidence="3 4" key="1">
    <citation type="journal article" date="2012" name="J. Bacteriol.">
        <title>Genome Sequence of Strain IMCC14465, Isolated from the East Sea, Belonging to the PS1 Clade of Alphaproteobacteria.</title>
        <authorList>
            <person name="Yang S.J."/>
            <person name="Kang I."/>
            <person name="Cho J.C."/>
        </authorList>
    </citation>
    <scope>NUCLEOTIDE SEQUENCE [LARGE SCALE GENOMIC DNA]</scope>
    <source>
        <strain evidence="3 4">IMCC14465</strain>
    </source>
</reference>
<dbReference type="CDD" id="cd19094">
    <property type="entry name" value="AKR_Tas-like"/>
    <property type="match status" value="1"/>
</dbReference>
<dbReference type="SUPFAM" id="SSF51430">
    <property type="entry name" value="NAD(P)-linked oxidoreductase"/>
    <property type="match status" value="1"/>
</dbReference>
<dbReference type="OrthoDB" id="9773828at2"/>
<dbReference type="Proteomes" id="UP000004836">
    <property type="component" value="Unassembled WGS sequence"/>
</dbReference>
<dbReference type="AlphaFoldDB" id="J9A6Z2"/>
<dbReference type="eggNOG" id="COG0667">
    <property type="taxonomic scope" value="Bacteria"/>
</dbReference>
<dbReference type="InterPro" id="IPR023210">
    <property type="entry name" value="NADP_OxRdtase_dom"/>
</dbReference>
<name>J9A6Z2_9PROT</name>
<evidence type="ECO:0000259" key="2">
    <source>
        <dbReference type="Pfam" id="PF00248"/>
    </source>
</evidence>
<accession>J9A6Z2</accession>
<sequence length="346" mass="39177">MERRQLGDTDVQVSAICLGTMTWGRQNTEEEAFEQMDYAFEKGVNFFDTAELYPIPPEAETQGRTETMIGNWFEKTGKRQDVILATKVVGRSNMAWFRDNGDEPELTRPQIMEAIDKSLVRLKTDYIDLYQLHWPDRPLPIFGGLGYQHFGDEINRIEDTLGILDELKQSGKVRHFGLSNETPWGTMKFLHYAETKNLPRVVSVQNAYNFLNRIYELGGSEIYHRDKVGLLAYSPLAQGYLTGKYQKGAVPVGSRKYIAPRLNRYETPGTEEAVDKYLALADKHGLNPAKLAIQFVTTRPFVTSNIIGATSMEQLEIAISSIDVELTDDILSEIEEIHLSASNLCP</sequence>
<dbReference type="GO" id="GO:0016491">
    <property type="term" value="F:oxidoreductase activity"/>
    <property type="evidence" value="ECO:0007669"/>
    <property type="project" value="UniProtKB-KW"/>
</dbReference>
<protein>
    <recommendedName>
        <fullName evidence="2">NADP-dependent oxidoreductase domain-containing protein</fullName>
    </recommendedName>
</protein>
<dbReference type="PANTHER" id="PTHR43364">
    <property type="entry name" value="NADH-SPECIFIC METHYLGLYOXAL REDUCTASE-RELATED"/>
    <property type="match status" value="1"/>
</dbReference>
<keyword evidence="4" id="KW-1185">Reference proteome</keyword>
<keyword evidence="1" id="KW-0560">Oxidoreductase</keyword>
<dbReference type="InterPro" id="IPR036812">
    <property type="entry name" value="NAD(P)_OxRdtase_dom_sf"/>
</dbReference>
<dbReference type="STRING" id="1220535.IMCC14465_05190"/>
<dbReference type="EMBL" id="ALYF01000002">
    <property type="protein sequence ID" value="EJW22125.1"/>
    <property type="molecule type" value="Genomic_DNA"/>
</dbReference>
<evidence type="ECO:0000256" key="1">
    <source>
        <dbReference type="ARBA" id="ARBA00023002"/>
    </source>
</evidence>
<dbReference type="InterPro" id="IPR050523">
    <property type="entry name" value="AKR_Detox_Biosynth"/>
</dbReference>
<feature type="domain" description="NADP-dependent oxidoreductase" evidence="2">
    <location>
        <begin position="15"/>
        <end position="337"/>
    </location>
</feature>
<proteinExistence type="predicted"/>
<evidence type="ECO:0000313" key="4">
    <source>
        <dbReference type="Proteomes" id="UP000004836"/>
    </source>
</evidence>
<dbReference type="Pfam" id="PF00248">
    <property type="entry name" value="Aldo_ket_red"/>
    <property type="match status" value="1"/>
</dbReference>
<dbReference type="PATRIC" id="fig|1220535.3.peg.514"/>
<evidence type="ECO:0000313" key="3">
    <source>
        <dbReference type="EMBL" id="EJW22125.1"/>
    </source>
</evidence>
<gene>
    <name evidence="3" type="ORF">IMCC14465_05190</name>
</gene>
<dbReference type="PANTHER" id="PTHR43364:SF4">
    <property type="entry name" value="NAD(P)-LINKED OXIDOREDUCTASE SUPERFAMILY PROTEIN"/>
    <property type="match status" value="1"/>
</dbReference>